<accession>A0A3S5A5V1</accession>
<comment type="caution">
    <text evidence="3">The sequence shown here is derived from an EMBL/GenBank/DDBJ whole genome shotgun (WGS) entry which is preliminary data.</text>
</comment>
<dbReference type="EMBL" id="CAAALY010015770">
    <property type="protein sequence ID" value="VEL12764.1"/>
    <property type="molecule type" value="Genomic_DNA"/>
</dbReference>
<keyword evidence="4" id="KW-1185">Reference proteome</keyword>
<dbReference type="OrthoDB" id="5857104at2759"/>
<feature type="region of interest" description="Disordered" evidence="1">
    <location>
        <begin position="1"/>
        <end position="28"/>
    </location>
</feature>
<evidence type="ECO:0000313" key="4">
    <source>
        <dbReference type="Proteomes" id="UP000784294"/>
    </source>
</evidence>
<proteinExistence type="predicted"/>
<name>A0A3S5A5V1_9PLAT</name>
<feature type="domain" description="Chromodomain-helicase-DNA-binding protein 6-9 tri-helical" evidence="2">
    <location>
        <begin position="36"/>
        <end position="82"/>
    </location>
</feature>
<evidence type="ECO:0000313" key="3">
    <source>
        <dbReference type="EMBL" id="VEL12764.1"/>
    </source>
</evidence>
<evidence type="ECO:0000256" key="1">
    <source>
        <dbReference type="SAM" id="MobiDB-lite"/>
    </source>
</evidence>
<dbReference type="AlphaFoldDB" id="A0A3S5A5V1"/>
<sequence>MDGLDLSSDELTMTTASGTPLPLPLPLGPSSKVVGEQPDGEYNWIAFRQAANLMRKSDAAITNYFHAFYQMCQRVCRKTSAKGTD</sequence>
<evidence type="ECO:0000259" key="2">
    <source>
        <dbReference type="Pfam" id="PF23078"/>
    </source>
</evidence>
<dbReference type="InterPro" id="IPR056342">
    <property type="entry name" value="HTH_CHD6-9"/>
</dbReference>
<protein>
    <recommendedName>
        <fullName evidence="2">Chromodomain-helicase-DNA-binding protein 6-9 tri-helical domain-containing protein</fullName>
    </recommendedName>
</protein>
<dbReference type="Proteomes" id="UP000784294">
    <property type="component" value="Unassembled WGS sequence"/>
</dbReference>
<reference evidence="3" key="1">
    <citation type="submission" date="2018-11" db="EMBL/GenBank/DDBJ databases">
        <authorList>
            <consortium name="Pathogen Informatics"/>
        </authorList>
    </citation>
    <scope>NUCLEOTIDE SEQUENCE</scope>
</reference>
<organism evidence="3 4">
    <name type="scientific">Protopolystoma xenopodis</name>
    <dbReference type="NCBI Taxonomy" id="117903"/>
    <lineage>
        <taxon>Eukaryota</taxon>
        <taxon>Metazoa</taxon>
        <taxon>Spiralia</taxon>
        <taxon>Lophotrochozoa</taxon>
        <taxon>Platyhelminthes</taxon>
        <taxon>Monogenea</taxon>
        <taxon>Polyopisthocotylea</taxon>
        <taxon>Polystomatidea</taxon>
        <taxon>Polystomatidae</taxon>
        <taxon>Protopolystoma</taxon>
    </lineage>
</organism>
<dbReference type="Pfam" id="PF23078">
    <property type="entry name" value="HTH_CHD6-9"/>
    <property type="match status" value="1"/>
</dbReference>
<gene>
    <name evidence="3" type="ORF">PXEA_LOCUS6204</name>
</gene>
<feature type="compositionally biased region" description="Polar residues" evidence="1">
    <location>
        <begin position="9"/>
        <end position="18"/>
    </location>
</feature>